<dbReference type="PROSITE" id="PS50995">
    <property type="entry name" value="HTH_MARR_2"/>
    <property type="match status" value="1"/>
</dbReference>
<gene>
    <name evidence="5" type="ORF">FC18_GL000287</name>
</gene>
<dbReference type="SUPFAM" id="SSF46785">
    <property type="entry name" value="Winged helix' DNA-binding domain"/>
    <property type="match status" value="1"/>
</dbReference>
<evidence type="ECO:0000256" key="3">
    <source>
        <dbReference type="ARBA" id="ARBA00023163"/>
    </source>
</evidence>
<dbReference type="Proteomes" id="UP000051679">
    <property type="component" value="Unassembled WGS sequence"/>
</dbReference>
<reference evidence="5 6" key="1">
    <citation type="journal article" date="2015" name="Genome Announc.">
        <title>Expanding the biotechnology potential of lactobacilli through comparative genomics of 213 strains and associated genera.</title>
        <authorList>
            <person name="Sun Z."/>
            <person name="Harris H.M."/>
            <person name="McCann A."/>
            <person name="Guo C."/>
            <person name="Argimon S."/>
            <person name="Zhang W."/>
            <person name="Yang X."/>
            <person name="Jeffery I.B."/>
            <person name="Cooney J.C."/>
            <person name="Kagawa T.F."/>
            <person name="Liu W."/>
            <person name="Song Y."/>
            <person name="Salvetti E."/>
            <person name="Wrobel A."/>
            <person name="Rasinkangas P."/>
            <person name="Parkhill J."/>
            <person name="Rea M.C."/>
            <person name="O'Sullivan O."/>
            <person name="Ritari J."/>
            <person name="Douillard F.P."/>
            <person name="Paul Ross R."/>
            <person name="Yang R."/>
            <person name="Briner A.E."/>
            <person name="Felis G.E."/>
            <person name="de Vos W.M."/>
            <person name="Barrangou R."/>
            <person name="Klaenhammer T.R."/>
            <person name="Caufield P.W."/>
            <person name="Cui Y."/>
            <person name="Zhang H."/>
            <person name="O'Toole P.W."/>
        </authorList>
    </citation>
    <scope>NUCLEOTIDE SEQUENCE [LARGE SCALE GENOMIC DNA]</scope>
    <source>
        <strain evidence="5 6">DSM 20505</strain>
    </source>
</reference>
<dbReference type="GO" id="GO:0003700">
    <property type="term" value="F:DNA-binding transcription factor activity"/>
    <property type="evidence" value="ECO:0007669"/>
    <property type="project" value="InterPro"/>
</dbReference>
<dbReference type="PANTHER" id="PTHR33164:SF102">
    <property type="entry name" value="TRANSCRIPTIONAL REGULATORY PROTEIN"/>
    <property type="match status" value="1"/>
</dbReference>
<accession>A0A0R1ZJC9</accession>
<dbReference type="PANTHER" id="PTHR33164">
    <property type="entry name" value="TRANSCRIPTIONAL REGULATOR, MARR FAMILY"/>
    <property type="match status" value="1"/>
</dbReference>
<evidence type="ECO:0000256" key="2">
    <source>
        <dbReference type="ARBA" id="ARBA00023125"/>
    </source>
</evidence>
<dbReference type="PRINTS" id="PR00598">
    <property type="entry name" value="HTHMARR"/>
</dbReference>
<dbReference type="PATRIC" id="fig|1291052.5.peg.296"/>
<dbReference type="SMART" id="SM00347">
    <property type="entry name" value="HTH_MARR"/>
    <property type="match status" value="1"/>
</dbReference>
<keyword evidence="2" id="KW-0238">DNA-binding</keyword>
<dbReference type="GO" id="GO:0003677">
    <property type="term" value="F:DNA binding"/>
    <property type="evidence" value="ECO:0007669"/>
    <property type="project" value="UniProtKB-KW"/>
</dbReference>
<comment type="caution">
    <text evidence="5">The sequence shown here is derived from an EMBL/GenBank/DDBJ whole genome shotgun (WGS) entry which is preliminary data.</text>
</comment>
<proteinExistence type="predicted"/>
<dbReference type="Pfam" id="PF01047">
    <property type="entry name" value="MarR"/>
    <property type="match status" value="1"/>
</dbReference>
<dbReference type="EMBL" id="AYYO01000055">
    <property type="protein sequence ID" value="KRM54482.1"/>
    <property type="molecule type" value="Genomic_DNA"/>
</dbReference>
<keyword evidence="6" id="KW-1185">Reference proteome</keyword>
<evidence type="ECO:0000313" key="5">
    <source>
        <dbReference type="EMBL" id="KRM54482.1"/>
    </source>
</evidence>
<dbReference type="InterPro" id="IPR039422">
    <property type="entry name" value="MarR/SlyA-like"/>
</dbReference>
<protein>
    <recommendedName>
        <fullName evidence="4">HTH marR-type domain-containing protein</fullName>
    </recommendedName>
</protein>
<dbReference type="InterPro" id="IPR000835">
    <property type="entry name" value="HTH_MarR-typ"/>
</dbReference>
<name>A0A0R1ZJC9_9LACO</name>
<keyword evidence="1" id="KW-0805">Transcription regulation</keyword>
<evidence type="ECO:0000259" key="4">
    <source>
        <dbReference type="PROSITE" id="PS50995"/>
    </source>
</evidence>
<feature type="domain" description="HTH marR-type" evidence="4">
    <location>
        <begin position="1"/>
        <end position="128"/>
    </location>
</feature>
<dbReference type="PROSITE" id="PS01117">
    <property type="entry name" value="HTH_MARR_1"/>
    <property type="match status" value="1"/>
</dbReference>
<dbReference type="InterPro" id="IPR036388">
    <property type="entry name" value="WH-like_DNA-bd_sf"/>
</dbReference>
<evidence type="ECO:0000256" key="1">
    <source>
        <dbReference type="ARBA" id="ARBA00023015"/>
    </source>
</evidence>
<organism evidence="5 6">
    <name type="scientific">Lacticaseibacillus sharpeae JCM 1186 = DSM 20505</name>
    <dbReference type="NCBI Taxonomy" id="1291052"/>
    <lineage>
        <taxon>Bacteria</taxon>
        <taxon>Bacillati</taxon>
        <taxon>Bacillota</taxon>
        <taxon>Bacilli</taxon>
        <taxon>Lactobacillales</taxon>
        <taxon>Lactobacillaceae</taxon>
        <taxon>Lacticaseibacillus</taxon>
    </lineage>
</organism>
<evidence type="ECO:0000313" key="6">
    <source>
        <dbReference type="Proteomes" id="UP000051679"/>
    </source>
</evidence>
<keyword evidence="3" id="KW-0804">Transcription</keyword>
<dbReference type="STRING" id="1291052.FC18_GL000287"/>
<dbReference type="AlphaFoldDB" id="A0A0R1ZJC9"/>
<dbReference type="InterPro" id="IPR023187">
    <property type="entry name" value="Tscrpt_reg_MarR-type_CS"/>
</dbReference>
<sequence length="131" mass="14556">MYLKTIFQFKNLINTEFGRGKQRVLSLTDLLIMQGIADRQSSAAIAADLRLTKAAVSQCTSALAKKGYITRTIDPDNRRNLTLTLTDVGQEQLATTNAEFDTAFTDFVKDMGESDLQQMLALMKRMSTIIG</sequence>
<dbReference type="Gene3D" id="1.10.10.10">
    <property type="entry name" value="Winged helix-like DNA-binding domain superfamily/Winged helix DNA-binding domain"/>
    <property type="match status" value="1"/>
</dbReference>
<dbReference type="InterPro" id="IPR036390">
    <property type="entry name" value="WH_DNA-bd_sf"/>
</dbReference>
<dbReference type="GO" id="GO:0006950">
    <property type="term" value="P:response to stress"/>
    <property type="evidence" value="ECO:0007669"/>
    <property type="project" value="TreeGrafter"/>
</dbReference>